<evidence type="ECO:0000256" key="1">
    <source>
        <dbReference type="SAM" id="MobiDB-lite"/>
    </source>
</evidence>
<name>A0AAD6UAR0_9AGAR</name>
<feature type="region of interest" description="Disordered" evidence="1">
    <location>
        <begin position="1"/>
        <end position="62"/>
    </location>
</feature>
<accession>A0AAD6UAR0</accession>
<evidence type="ECO:0000313" key="2">
    <source>
        <dbReference type="EMBL" id="KAJ7096558.1"/>
    </source>
</evidence>
<dbReference type="EMBL" id="JARJCN010000011">
    <property type="protein sequence ID" value="KAJ7096558.1"/>
    <property type="molecule type" value="Genomic_DNA"/>
</dbReference>
<gene>
    <name evidence="2" type="ORF">B0H15DRAFT_946032</name>
</gene>
<sequence length="182" mass="19210">MSDINDPPPPYTTDAPPPYVAQNPAHGAPPPYVAQNPAHGAPATGVSSTSGTAHAVHNGHHRGLARVRRLFRTVERPSKAKELEGRSALGTAINRVLIAGNLRAPLVTVAPPPLSAFRFRAARLATRPVYGYGFHGYGYGSVPMYPRRVFSSALIPVTATRVTEAMNQQQSAAQAAAAATTQ</sequence>
<dbReference type="AlphaFoldDB" id="A0AAD6UAR0"/>
<protein>
    <submittedName>
        <fullName evidence="2">Uncharacterized protein</fullName>
    </submittedName>
</protein>
<evidence type="ECO:0000313" key="3">
    <source>
        <dbReference type="Proteomes" id="UP001222325"/>
    </source>
</evidence>
<keyword evidence="3" id="KW-1185">Reference proteome</keyword>
<comment type="caution">
    <text evidence="2">The sequence shown here is derived from an EMBL/GenBank/DDBJ whole genome shotgun (WGS) entry which is preliminary data.</text>
</comment>
<organism evidence="2 3">
    <name type="scientific">Mycena belliarum</name>
    <dbReference type="NCBI Taxonomy" id="1033014"/>
    <lineage>
        <taxon>Eukaryota</taxon>
        <taxon>Fungi</taxon>
        <taxon>Dikarya</taxon>
        <taxon>Basidiomycota</taxon>
        <taxon>Agaricomycotina</taxon>
        <taxon>Agaricomycetes</taxon>
        <taxon>Agaricomycetidae</taxon>
        <taxon>Agaricales</taxon>
        <taxon>Marasmiineae</taxon>
        <taxon>Mycenaceae</taxon>
        <taxon>Mycena</taxon>
    </lineage>
</organism>
<reference evidence="2" key="1">
    <citation type="submission" date="2023-03" db="EMBL/GenBank/DDBJ databases">
        <title>Massive genome expansion in bonnet fungi (Mycena s.s.) driven by repeated elements and novel gene families across ecological guilds.</title>
        <authorList>
            <consortium name="Lawrence Berkeley National Laboratory"/>
            <person name="Harder C.B."/>
            <person name="Miyauchi S."/>
            <person name="Viragh M."/>
            <person name="Kuo A."/>
            <person name="Thoen E."/>
            <person name="Andreopoulos B."/>
            <person name="Lu D."/>
            <person name="Skrede I."/>
            <person name="Drula E."/>
            <person name="Henrissat B."/>
            <person name="Morin E."/>
            <person name="Kohler A."/>
            <person name="Barry K."/>
            <person name="LaButti K."/>
            <person name="Morin E."/>
            <person name="Salamov A."/>
            <person name="Lipzen A."/>
            <person name="Mereny Z."/>
            <person name="Hegedus B."/>
            <person name="Baldrian P."/>
            <person name="Stursova M."/>
            <person name="Weitz H."/>
            <person name="Taylor A."/>
            <person name="Grigoriev I.V."/>
            <person name="Nagy L.G."/>
            <person name="Martin F."/>
            <person name="Kauserud H."/>
        </authorList>
    </citation>
    <scope>NUCLEOTIDE SEQUENCE</scope>
    <source>
        <strain evidence="2">CBHHK173m</strain>
    </source>
</reference>
<proteinExistence type="predicted"/>
<dbReference type="Proteomes" id="UP001222325">
    <property type="component" value="Unassembled WGS sequence"/>
</dbReference>
<feature type="compositionally biased region" description="Pro residues" evidence="1">
    <location>
        <begin position="1"/>
        <end position="19"/>
    </location>
</feature>